<feature type="transmembrane region" description="Helical" evidence="6">
    <location>
        <begin position="15"/>
        <end position="33"/>
    </location>
</feature>
<organism evidence="8 9">
    <name type="scientific">Mucor saturninus</name>
    <dbReference type="NCBI Taxonomy" id="64648"/>
    <lineage>
        <taxon>Eukaryota</taxon>
        <taxon>Fungi</taxon>
        <taxon>Fungi incertae sedis</taxon>
        <taxon>Mucoromycota</taxon>
        <taxon>Mucoromycotina</taxon>
        <taxon>Mucoromycetes</taxon>
        <taxon>Mucorales</taxon>
        <taxon>Mucorineae</taxon>
        <taxon>Mucoraceae</taxon>
        <taxon>Mucor</taxon>
    </lineage>
</organism>
<keyword evidence="2" id="KW-0813">Transport</keyword>
<feature type="transmembrane region" description="Helical" evidence="6">
    <location>
        <begin position="127"/>
        <end position="148"/>
    </location>
</feature>
<accession>A0A8H7QVW4</accession>
<sequence>VPASHDIMMYFNTNLMIINATFSLFLLMNGIAVRNRWITIQFIVPQVFTFPQPLFWAPLSERIGRRWVYIGAMAIYTLCTILCGISNSIGMFFAFRILQGAFACVGQALGSGSVSDMFEAHERGKAMSYYVLSLILGPPVASIAGGYIDEYLGWQWIFYIKTIMGGLLTVISYFFLGETLYRPYQNKLPPPSNLQDRLKRLKFNPLSTFKLFKHPDIVLVCLPVGIAFGCFYFFVAILPATFGPLYHFNPGKVGLCFIAGGLGNALGSIVAGRTSDKYCLHAAKRNNGVAVKEYRLRLMYFAIPFVLFGPIMYGWFLHFKLPWIAPLIAFTLSSFGSMFTVTIATTYLVDANLQTAASAVSVNNFSRSLFAMLFSLTASELRSVLGDGWTYTSMAFLMVIMYLVCIPIVIKYGEKWRMKRVA</sequence>
<dbReference type="PROSITE" id="PS50850">
    <property type="entry name" value="MFS"/>
    <property type="match status" value="1"/>
</dbReference>
<evidence type="ECO:0000256" key="4">
    <source>
        <dbReference type="ARBA" id="ARBA00022989"/>
    </source>
</evidence>
<dbReference type="Proteomes" id="UP000603453">
    <property type="component" value="Unassembled WGS sequence"/>
</dbReference>
<dbReference type="InterPro" id="IPR020846">
    <property type="entry name" value="MFS_dom"/>
</dbReference>
<evidence type="ECO:0000256" key="3">
    <source>
        <dbReference type="ARBA" id="ARBA00022692"/>
    </source>
</evidence>
<feature type="transmembrane region" description="Helical" evidence="6">
    <location>
        <begin position="252"/>
        <end position="271"/>
    </location>
</feature>
<dbReference type="GO" id="GO:0005886">
    <property type="term" value="C:plasma membrane"/>
    <property type="evidence" value="ECO:0007669"/>
    <property type="project" value="TreeGrafter"/>
</dbReference>
<feature type="transmembrane region" description="Helical" evidence="6">
    <location>
        <begin position="67"/>
        <end position="87"/>
    </location>
</feature>
<dbReference type="OrthoDB" id="2130629at2759"/>
<dbReference type="InterPro" id="IPR036259">
    <property type="entry name" value="MFS_trans_sf"/>
</dbReference>
<dbReference type="EMBL" id="JAEPRD010000099">
    <property type="protein sequence ID" value="KAG2199225.1"/>
    <property type="molecule type" value="Genomic_DNA"/>
</dbReference>
<keyword evidence="4 6" id="KW-1133">Transmembrane helix</keyword>
<reference evidence="8" key="1">
    <citation type="submission" date="2020-12" db="EMBL/GenBank/DDBJ databases">
        <title>Metabolic potential, ecology and presence of endohyphal bacteria is reflected in genomic diversity of Mucoromycotina.</title>
        <authorList>
            <person name="Muszewska A."/>
            <person name="Okrasinska A."/>
            <person name="Steczkiewicz K."/>
            <person name="Drgas O."/>
            <person name="Orlowska M."/>
            <person name="Perlinska-Lenart U."/>
            <person name="Aleksandrzak-Piekarczyk T."/>
            <person name="Szatraj K."/>
            <person name="Zielenkiewicz U."/>
            <person name="Pilsyk S."/>
            <person name="Malc E."/>
            <person name="Mieczkowski P."/>
            <person name="Kruszewska J.S."/>
            <person name="Biernat P."/>
            <person name="Pawlowska J."/>
        </authorList>
    </citation>
    <scope>NUCLEOTIDE SEQUENCE</scope>
    <source>
        <strain evidence="8">WA0000017839</strain>
    </source>
</reference>
<comment type="caution">
    <text evidence="8">The sequence shown here is derived from an EMBL/GenBank/DDBJ whole genome shotgun (WGS) entry which is preliminary data.</text>
</comment>
<dbReference type="SUPFAM" id="SSF103473">
    <property type="entry name" value="MFS general substrate transporter"/>
    <property type="match status" value="1"/>
</dbReference>
<feature type="transmembrane region" description="Helical" evidence="6">
    <location>
        <begin position="323"/>
        <end position="349"/>
    </location>
</feature>
<gene>
    <name evidence="8" type="ORF">INT47_010600</name>
</gene>
<dbReference type="Pfam" id="PF07690">
    <property type="entry name" value="MFS_1"/>
    <property type="match status" value="1"/>
</dbReference>
<evidence type="ECO:0000259" key="7">
    <source>
        <dbReference type="PROSITE" id="PS50850"/>
    </source>
</evidence>
<dbReference type="PANTHER" id="PTHR23502:SF132">
    <property type="entry name" value="POLYAMINE TRANSPORTER 2-RELATED"/>
    <property type="match status" value="1"/>
</dbReference>
<evidence type="ECO:0000313" key="8">
    <source>
        <dbReference type="EMBL" id="KAG2199225.1"/>
    </source>
</evidence>
<evidence type="ECO:0000256" key="6">
    <source>
        <dbReference type="SAM" id="Phobius"/>
    </source>
</evidence>
<feature type="transmembrane region" description="Helical" evidence="6">
    <location>
        <begin position="388"/>
        <end position="410"/>
    </location>
</feature>
<feature type="transmembrane region" description="Helical" evidence="6">
    <location>
        <begin position="356"/>
        <end position="376"/>
    </location>
</feature>
<keyword evidence="5 6" id="KW-0472">Membrane</keyword>
<feature type="transmembrane region" description="Helical" evidence="6">
    <location>
        <begin position="154"/>
        <end position="176"/>
    </location>
</feature>
<keyword evidence="3 6" id="KW-0812">Transmembrane</keyword>
<dbReference type="PANTHER" id="PTHR23502">
    <property type="entry name" value="MAJOR FACILITATOR SUPERFAMILY"/>
    <property type="match status" value="1"/>
</dbReference>
<feature type="transmembrane region" description="Helical" evidence="6">
    <location>
        <begin position="298"/>
        <end position="317"/>
    </location>
</feature>
<feature type="non-terminal residue" evidence="8">
    <location>
        <position position="1"/>
    </location>
</feature>
<name>A0A8H7QVW4_9FUNG</name>
<evidence type="ECO:0000256" key="2">
    <source>
        <dbReference type="ARBA" id="ARBA00022448"/>
    </source>
</evidence>
<feature type="transmembrane region" description="Helical" evidence="6">
    <location>
        <begin position="217"/>
        <end position="240"/>
    </location>
</feature>
<evidence type="ECO:0000256" key="5">
    <source>
        <dbReference type="ARBA" id="ARBA00023136"/>
    </source>
</evidence>
<dbReference type="Gene3D" id="1.20.1720.10">
    <property type="entry name" value="Multidrug resistance protein D"/>
    <property type="match status" value="1"/>
</dbReference>
<keyword evidence="9" id="KW-1185">Reference proteome</keyword>
<proteinExistence type="predicted"/>
<feature type="transmembrane region" description="Helical" evidence="6">
    <location>
        <begin position="93"/>
        <end position="115"/>
    </location>
</feature>
<evidence type="ECO:0000313" key="9">
    <source>
        <dbReference type="Proteomes" id="UP000603453"/>
    </source>
</evidence>
<comment type="subcellular location">
    <subcellularLocation>
        <location evidence="1">Membrane</location>
        <topology evidence="1">Multi-pass membrane protein</topology>
    </subcellularLocation>
</comment>
<dbReference type="AlphaFoldDB" id="A0A8H7QVW4"/>
<feature type="domain" description="Major facilitator superfamily (MFS) profile" evidence="7">
    <location>
        <begin position="1"/>
        <end position="413"/>
    </location>
</feature>
<protein>
    <recommendedName>
        <fullName evidence="7">Major facilitator superfamily (MFS) profile domain-containing protein</fullName>
    </recommendedName>
</protein>
<dbReference type="InterPro" id="IPR011701">
    <property type="entry name" value="MFS"/>
</dbReference>
<evidence type="ECO:0000256" key="1">
    <source>
        <dbReference type="ARBA" id="ARBA00004141"/>
    </source>
</evidence>
<dbReference type="GO" id="GO:0022857">
    <property type="term" value="F:transmembrane transporter activity"/>
    <property type="evidence" value="ECO:0007669"/>
    <property type="project" value="InterPro"/>
</dbReference>